<dbReference type="InterPro" id="IPR051531">
    <property type="entry name" value="N-acetyltransferase"/>
</dbReference>
<sequence>MCKSDQSAYFDMMGNPNVMNPIPRDVMTREESNEHLNMLLDNEQKTSDKMVWAIQLKAENEFIGLCAFLKNNENNDEIGYRLREKYWGVGYGTEITKGLIDFGFKHLNTDLITADVYVANLRSVKILEKFFKGDIEFFNTEDKCTDRRYKLTRKEWL</sequence>
<dbReference type="Pfam" id="PF13302">
    <property type="entry name" value="Acetyltransf_3"/>
    <property type="match status" value="1"/>
</dbReference>
<name>A0ABX8H212_9BACT</name>
<dbReference type="InterPro" id="IPR000182">
    <property type="entry name" value="GNAT_dom"/>
</dbReference>
<dbReference type="Proteomes" id="UP000682802">
    <property type="component" value="Chromosome 2"/>
</dbReference>
<dbReference type="EMBL" id="CP076129">
    <property type="protein sequence ID" value="QWG09943.1"/>
    <property type="molecule type" value="Genomic_DNA"/>
</dbReference>
<dbReference type="Gene3D" id="3.40.630.30">
    <property type="match status" value="1"/>
</dbReference>
<evidence type="ECO:0000313" key="2">
    <source>
        <dbReference type="EMBL" id="QWG09943.1"/>
    </source>
</evidence>
<protein>
    <submittedName>
        <fullName evidence="2">GNAT family N-acetyltransferase</fullName>
    </submittedName>
</protein>
<dbReference type="PROSITE" id="PS51186">
    <property type="entry name" value="GNAT"/>
    <property type="match status" value="1"/>
</dbReference>
<feature type="domain" description="N-acetyltransferase" evidence="1">
    <location>
        <begin position="7"/>
        <end position="154"/>
    </location>
</feature>
<proteinExistence type="predicted"/>
<evidence type="ECO:0000313" key="3">
    <source>
        <dbReference type="Proteomes" id="UP000682802"/>
    </source>
</evidence>
<dbReference type="PANTHER" id="PTHR43792">
    <property type="entry name" value="GNAT FAMILY, PUTATIVE (AFU_ORTHOLOGUE AFUA_3G00765)-RELATED-RELATED"/>
    <property type="match status" value="1"/>
</dbReference>
<reference evidence="2 3" key="1">
    <citation type="submission" date="2021-05" db="EMBL/GenBank/DDBJ databases">
        <title>Comparative genomic studies on the polysaccharide-degrading batcterial strains of the Flammeovirga genus.</title>
        <authorList>
            <person name="Zewei F."/>
            <person name="Zheng Z."/>
            <person name="Yu L."/>
            <person name="Ruyue G."/>
            <person name="Yanhong M."/>
            <person name="Yuanyuan C."/>
            <person name="Jingyan G."/>
            <person name="Wenjun H."/>
        </authorList>
    </citation>
    <scope>NUCLEOTIDE SEQUENCE [LARGE SCALE GENOMIC DNA]</scope>
    <source>
        <strain evidence="2 3">YS10</strain>
    </source>
</reference>
<dbReference type="SUPFAM" id="SSF55729">
    <property type="entry name" value="Acyl-CoA N-acyltransferases (Nat)"/>
    <property type="match status" value="1"/>
</dbReference>
<dbReference type="PANTHER" id="PTHR43792:SF1">
    <property type="entry name" value="N-ACETYLTRANSFERASE DOMAIN-CONTAINING PROTEIN"/>
    <property type="match status" value="1"/>
</dbReference>
<evidence type="ECO:0000259" key="1">
    <source>
        <dbReference type="PROSITE" id="PS51186"/>
    </source>
</evidence>
<accession>A0ABX8H212</accession>
<keyword evidence="3" id="KW-1185">Reference proteome</keyword>
<dbReference type="InterPro" id="IPR016181">
    <property type="entry name" value="Acyl_CoA_acyltransferase"/>
</dbReference>
<organism evidence="2 3">
    <name type="scientific">Flammeovirga kamogawensis</name>
    <dbReference type="NCBI Taxonomy" id="373891"/>
    <lineage>
        <taxon>Bacteria</taxon>
        <taxon>Pseudomonadati</taxon>
        <taxon>Bacteroidota</taxon>
        <taxon>Cytophagia</taxon>
        <taxon>Cytophagales</taxon>
        <taxon>Flammeovirgaceae</taxon>
        <taxon>Flammeovirga</taxon>
    </lineage>
</organism>
<gene>
    <name evidence="2" type="ORF">KM029_19875</name>
</gene>